<dbReference type="OrthoDB" id="371720at2759"/>
<dbReference type="Proteomes" id="UP000220214">
    <property type="component" value="Chromosome 9"/>
</dbReference>
<evidence type="ECO:0000313" key="8">
    <source>
        <dbReference type="Proteomes" id="UP000219860"/>
    </source>
</evidence>
<dbReference type="Proteomes" id="UP000219974">
    <property type="component" value="Chromosome 9"/>
</dbReference>
<dbReference type="OMA" id="YAYFYNT"/>
<evidence type="ECO:0000313" key="4">
    <source>
        <dbReference type="EMBL" id="SCN25632.1"/>
    </source>
</evidence>
<dbReference type="Proteomes" id="UP000069549">
    <property type="component" value="Chromosome 9"/>
</dbReference>
<protein>
    <submittedName>
        <fullName evidence="2">Uncharacterized protein</fullName>
    </submittedName>
</protein>
<dbReference type="Proteomes" id="UP000219860">
    <property type="component" value="Chromosome 9"/>
</dbReference>
<reference evidence="2 7" key="1">
    <citation type="submission" date="2016-02" db="EMBL/GenBank/DDBJ databases">
        <authorList>
            <consortium name="Pathogen Informatics"/>
        </authorList>
    </citation>
    <scope>NUCLEOTIDE SEQUENCE [LARGE SCALE GENOMIC DNA]</scope>
    <source>
        <strain evidence="2 7">K173</strain>
        <strain evidence="3 11">NK65 ny</strain>
        <strain evidence="4 10">NK65e</strain>
        <strain evidence="6 8">SP11 Antwerpcl1</strain>
        <strain evidence="5 9">SP11 RLL</strain>
    </source>
</reference>
<organism evidence="2 7">
    <name type="scientific">Plasmodium berghei</name>
    <dbReference type="NCBI Taxonomy" id="5821"/>
    <lineage>
        <taxon>Eukaryota</taxon>
        <taxon>Sar</taxon>
        <taxon>Alveolata</taxon>
        <taxon>Apicomplexa</taxon>
        <taxon>Aconoidasida</taxon>
        <taxon>Haemosporida</taxon>
        <taxon>Plasmodiidae</taxon>
        <taxon>Plasmodium</taxon>
        <taxon>Plasmodium (Vinckeia)</taxon>
    </lineage>
</organism>
<name>A0A113RPZ1_PLABE</name>
<evidence type="ECO:0000256" key="1">
    <source>
        <dbReference type="SAM" id="MobiDB-lite"/>
    </source>
</evidence>
<dbReference type="VEuPathDB" id="PlasmoDB:PBANKA_0938000"/>
<evidence type="ECO:0000313" key="5">
    <source>
        <dbReference type="EMBL" id="SCO60567.1"/>
    </source>
</evidence>
<accession>A0A113RPZ1</accession>
<sequence length="1137" mass="133460">MNDIDIEEYNKNIIQELNEAEEEGELSLSMFLHDLIEIDIESNFTYNYKVIDRIINICIKSLNNHLILLSDECMYFIRYCINKCINIKEEINEQFFKNLNIILNVFLNEKYFLKDAFLLFERTFFFFILDLNNNINIMDIWKNYDTELAIFYTSLLHILSYHLSLMNQSINNLKNQNLSSNSTQIGCSRIKIIEIGFDVLLFIFRSINQINLVETIGKETCLNLSNTIIIPDHIENIINQFELIPDIEIKKKILSLFKVMQKRILENTNVSILDNINNLINKKITYYLTMTKEKNINIDTLKESSYIYVSNNNLFFSTFNTMSDIETDQNDKTILSAKGYKGNLLLNFFYVYFYNTQNQLLIVLSYERVKIKTDSNSKTIIFQFKKADALGVISNRIRKQFEDRMLENVEISIKFNTESIKDKIFEIIKDLSTIENVIYDDKNNQRLTSEDIYIKENQTNVDKMNNENSNILGDPQNQILAEDIYLNCIEKLERRKVSFATTKEICLLKGNISMGKKTMPLNMSINYMDCKNKENIQGSDTSNISNQSCGKYSDEYIEDVEKQNIHTESEENIEDTNISDNLIEESNIFEDNEESDTEMLKISYATTKDFVVKQRENENHEEICIYESNRENLDNYNSEYNLKDGNEQIQNECKAENFSYVKSSNQIKDNSIEKLALKRDSNPELYNDNNTDGFNMFSENSIKKCGSIIYDTNCEHEIKSDNYKSIESDKCEKINLANKEDNDMCENNNENIESCGLFKEEITECDNKADSKKNKRKNYFNKTQCNPIKSPSEMIKTLLNYDEKQEKLTECIQSLSKYKKRNRGYSQNIRTKNEKLDEEIKYVNKENEKGNIIKLQGSYKNGKYANENKNDEECNTRNKKIYLNKNISETKECSEIVNIIGKDEPSNETLSNNDGEDINENRLSPNHYIDKPCSSSKSKKRITTNTSYDIKSNSFFKNNIDSPYPIKKIKYNYYDPEFLDILKKGDNLENLSAKYLIKAYTLMQYNKRYIHIQIIDYFRYIRQKILLSYENINLKYKNLLKEIQSEYDTRFQCIISKYSKQLLEHNKKKTINITNMPNPIDTNIIKEKLKGLYDTFNVVQRTIKDKVLNSKILLKYKQSDIYTPSFSLGTIVSKCSS</sequence>
<evidence type="ECO:0000313" key="2">
    <source>
        <dbReference type="EMBL" id="CXI45887.1"/>
    </source>
</evidence>
<feature type="region of interest" description="Disordered" evidence="1">
    <location>
        <begin position="904"/>
        <end position="927"/>
    </location>
</feature>
<evidence type="ECO:0000313" key="9">
    <source>
        <dbReference type="Proteomes" id="UP000219974"/>
    </source>
</evidence>
<dbReference type="AlphaFoldDB" id="A0A113RPZ1"/>
<evidence type="ECO:0000313" key="10">
    <source>
        <dbReference type="Proteomes" id="UP000220214"/>
    </source>
</evidence>
<dbReference type="Proteomes" id="UP000516480">
    <property type="component" value="Chromosome 9"/>
</dbReference>
<dbReference type="EMBL" id="LT614635">
    <property type="protein sequence ID" value="SCN25632.1"/>
    <property type="molecule type" value="Genomic_DNA"/>
</dbReference>
<evidence type="ECO:0000313" key="7">
    <source>
        <dbReference type="Proteomes" id="UP000069549"/>
    </source>
</evidence>
<dbReference type="EMBL" id="LT160029">
    <property type="protein sequence ID" value="CXI45887.1"/>
    <property type="molecule type" value="Genomic_DNA"/>
</dbReference>
<dbReference type="EMBL" id="LT608145">
    <property type="protein sequence ID" value="SCM22723.1"/>
    <property type="molecule type" value="Genomic_DNA"/>
</dbReference>
<evidence type="ECO:0000313" key="11">
    <source>
        <dbReference type="Proteomes" id="UP000516480"/>
    </source>
</evidence>
<evidence type="ECO:0000313" key="6">
    <source>
        <dbReference type="EMBL" id="SCO62315.1"/>
    </source>
</evidence>
<dbReference type="EMBL" id="LT608273">
    <property type="protein sequence ID" value="SCO60567.1"/>
    <property type="molecule type" value="Genomic_DNA"/>
</dbReference>
<evidence type="ECO:0000313" key="3">
    <source>
        <dbReference type="EMBL" id="SCM22723.1"/>
    </source>
</evidence>
<dbReference type="EMBL" id="LT608257">
    <property type="protein sequence ID" value="SCO62315.1"/>
    <property type="molecule type" value="Genomic_DNA"/>
</dbReference>
<proteinExistence type="predicted"/>
<gene>
    <name evidence="2" type="ORF">PBK173_000218200</name>
    <name evidence="4" type="ORF">PBNK65E_000210800</name>
    <name evidence="3" type="ORF">PBNK65NY_000209700</name>
    <name evidence="6" type="ORF">PBSP11A_000209600</name>
    <name evidence="5" type="ORF">PBSP11RLL_000209500</name>
</gene>